<sequence length="48" mass="5806">MLWKVYLKEWKFLKEKTNGRVNVPRSFQCIVTCRKRLRIVGNRSVNLP</sequence>
<proteinExistence type="predicted"/>
<dbReference type="Proteomes" id="UP000006233">
    <property type="component" value="Unassembled WGS sequence"/>
</dbReference>
<organism evidence="1 2">
    <name type="scientific">Leptotrichia hofstadii F0254</name>
    <dbReference type="NCBI Taxonomy" id="634994"/>
    <lineage>
        <taxon>Bacteria</taxon>
        <taxon>Fusobacteriati</taxon>
        <taxon>Fusobacteriota</taxon>
        <taxon>Fusobacteriia</taxon>
        <taxon>Fusobacteriales</taxon>
        <taxon>Leptotrichiaceae</taxon>
        <taxon>Leptotrichia</taxon>
    </lineage>
</organism>
<accession>C9MZ37</accession>
<gene>
    <name evidence="1" type="ORF">GCWU000323_01834</name>
</gene>
<protein>
    <submittedName>
        <fullName evidence="1">Uncharacterized protein</fullName>
    </submittedName>
</protein>
<dbReference type="HOGENOM" id="CLU_3154402_0_0_0"/>
<name>C9MZ37_9FUSO</name>
<dbReference type="AlphaFoldDB" id="C9MZ37"/>
<reference evidence="1 2" key="1">
    <citation type="submission" date="2009-09" db="EMBL/GenBank/DDBJ databases">
        <authorList>
            <person name="Weinstock G."/>
            <person name="Sodergren E."/>
            <person name="Clifton S."/>
            <person name="Fulton L."/>
            <person name="Fulton B."/>
            <person name="Courtney L."/>
            <person name="Fronick C."/>
            <person name="Harrison M."/>
            <person name="Strong C."/>
            <person name="Farmer C."/>
            <person name="Delahaunty K."/>
            <person name="Markovic C."/>
            <person name="Hall O."/>
            <person name="Minx P."/>
            <person name="Tomlinson C."/>
            <person name="Mitreva M."/>
            <person name="Nelson J."/>
            <person name="Hou S."/>
            <person name="Wollam A."/>
            <person name="Pepin K.H."/>
            <person name="Johnson M."/>
            <person name="Bhonagiri V."/>
            <person name="Nash W.E."/>
            <person name="Warren W."/>
            <person name="Chinwalla A."/>
            <person name="Mardis E.R."/>
            <person name="Wilson R.K."/>
        </authorList>
    </citation>
    <scope>NUCLEOTIDE SEQUENCE [LARGE SCALE GENOMIC DNA]</scope>
    <source>
        <strain evidence="1 2">F0254</strain>
    </source>
</reference>
<dbReference type="EMBL" id="ACVB02000018">
    <property type="protein sequence ID" value="EEX74025.1"/>
    <property type="molecule type" value="Genomic_DNA"/>
</dbReference>
<evidence type="ECO:0000313" key="1">
    <source>
        <dbReference type="EMBL" id="EEX74025.1"/>
    </source>
</evidence>
<comment type="caution">
    <text evidence="1">The sequence shown here is derived from an EMBL/GenBank/DDBJ whole genome shotgun (WGS) entry which is preliminary data.</text>
</comment>
<evidence type="ECO:0000313" key="2">
    <source>
        <dbReference type="Proteomes" id="UP000006233"/>
    </source>
</evidence>